<dbReference type="GO" id="GO:0005737">
    <property type="term" value="C:cytoplasm"/>
    <property type="evidence" value="ECO:0007669"/>
    <property type="project" value="TreeGrafter"/>
</dbReference>
<dbReference type="PANTHER" id="PTHR43557">
    <property type="entry name" value="APOPTOSIS-INDUCING FACTOR 1"/>
    <property type="match status" value="1"/>
</dbReference>
<organism evidence="7 8">
    <name type="scientific">Saccharopolyspora phatthalungensis</name>
    <dbReference type="NCBI Taxonomy" id="664693"/>
    <lineage>
        <taxon>Bacteria</taxon>
        <taxon>Bacillati</taxon>
        <taxon>Actinomycetota</taxon>
        <taxon>Actinomycetes</taxon>
        <taxon>Pseudonocardiales</taxon>
        <taxon>Pseudonocardiaceae</taxon>
        <taxon>Saccharopolyspora</taxon>
    </lineage>
</organism>
<accession>A0A840QDQ3</accession>
<evidence type="ECO:0000256" key="3">
    <source>
        <dbReference type="ARBA" id="ARBA00022827"/>
    </source>
</evidence>
<dbReference type="PRINTS" id="PR00368">
    <property type="entry name" value="FADPNR"/>
</dbReference>
<keyword evidence="2" id="KW-0285">Flavoprotein</keyword>
<comment type="cofactor">
    <cofactor evidence="1">
        <name>FAD</name>
        <dbReference type="ChEBI" id="CHEBI:57692"/>
    </cofactor>
</comment>
<dbReference type="SUPFAM" id="SSF51905">
    <property type="entry name" value="FAD/NAD(P)-binding domain"/>
    <property type="match status" value="1"/>
</dbReference>
<keyword evidence="4 7" id="KW-0560">Oxidoreductase</keyword>
<dbReference type="EMBL" id="JACHIW010000001">
    <property type="protein sequence ID" value="MBB5156788.1"/>
    <property type="molecule type" value="Genomic_DNA"/>
</dbReference>
<feature type="domain" description="FAD/NAD(P)-binding" evidence="5">
    <location>
        <begin position="3"/>
        <end position="297"/>
    </location>
</feature>
<dbReference type="RefSeq" id="WP_184727860.1">
    <property type="nucleotide sequence ID" value="NZ_JACHIW010000001.1"/>
</dbReference>
<dbReference type="Gene3D" id="3.50.50.60">
    <property type="entry name" value="FAD/NAD(P)-binding domain"/>
    <property type="match status" value="2"/>
</dbReference>
<evidence type="ECO:0000259" key="6">
    <source>
        <dbReference type="Pfam" id="PF14759"/>
    </source>
</evidence>
<proteinExistence type="predicted"/>
<dbReference type="Gene3D" id="3.30.390.30">
    <property type="match status" value="1"/>
</dbReference>
<dbReference type="GO" id="GO:0051213">
    <property type="term" value="F:dioxygenase activity"/>
    <property type="evidence" value="ECO:0007669"/>
    <property type="project" value="UniProtKB-KW"/>
</dbReference>
<sequence length="407" mass="43501">MTAVIVGAGQAGAQTAAALRREGYAEPVVLIGAEPELPYQRPPLSKSFLEGDEAALPLRAKSFYADNGIELVTGERVTAIDREGRTVGFGDGRRLGWERLVLATGARPRRLGIPGEELAGVCMLRDLADAREIRSRMAATEAVVIIGGGFIGLELAAAFSGRAEVVVFEATDRLMGRAVTADMSAHFARAHAESGVVLRFAHLAAEFIGRDGRVTGVRTTDGRTFPADLVVIGAGVLPRDELARDCGLAADNGILVDATLRTCDPAVFAIGDCARFPSARTGSSVRLESVQNALDQGQHVAKQITSGIVGEYRSLPWFWSHQSDLKLQIAGLADGHDRTHLIGDPGEGKFSVLAFRRGELVAVESLNRPSDHMAARRLLAAGRTVPFDEATKPGFDLRAYQRRTQPS</sequence>
<dbReference type="InterPro" id="IPR036188">
    <property type="entry name" value="FAD/NAD-bd_sf"/>
</dbReference>
<dbReference type="AlphaFoldDB" id="A0A840QDQ3"/>
<keyword evidence="3" id="KW-0274">FAD</keyword>
<dbReference type="InterPro" id="IPR023753">
    <property type="entry name" value="FAD/NAD-binding_dom"/>
</dbReference>
<dbReference type="Proteomes" id="UP000584374">
    <property type="component" value="Unassembled WGS sequence"/>
</dbReference>
<gene>
    <name evidence="7" type="ORF">BJ970_004322</name>
</gene>
<reference evidence="7 8" key="1">
    <citation type="submission" date="2020-08" db="EMBL/GenBank/DDBJ databases">
        <title>Sequencing the genomes of 1000 actinobacteria strains.</title>
        <authorList>
            <person name="Klenk H.-P."/>
        </authorList>
    </citation>
    <scope>NUCLEOTIDE SEQUENCE [LARGE SCALE GENOMIC DNA]</scope>
    <source>
        <strain evidence="7 8">DSM 45584</strain>
    </source>
</reference>
<dbReference type="PANTHER" id="PTHR43557:SF2">
    <property type="entry name" value="RIESKE DOMAIN-CONTAINING PROTEIN-RELATED"/>
    <property type="match status" value="1"/>
</dbReference>
<evidence type="ECO:0000256" key="2">
    <source>
        <dbReference type="ARBA" id="ARBA00022630"/>
    </source>
</evidence>
<protein>
    <submittedName>
        <fullName evidence="7">3-phenylpropionate/trans-cinnamate dioxygenase ferredoxin reductase subunit</fullName>
        <ecNumber evidence="7">1.18.1.3</ecNumber>
    </submittedName>
</protein>
<dbReference type="GO" id="GO:0008860">
    <property type="term" value="F:ferredoxin-NAD+ reductase activity"/>
    <property type="evidence" value="ECO:0007669"/>
    <property type="project" value="UniProtKB-EC"/>
</dbReference>
<dbReference type="InterPro" id="IPR050446">
    <property type="entry name" value="FAD-oxidoreductase/Apoptosis"/>
</dbReference>
<dbReference type="SUPFAM" id="SSF55424">
    <property type="entry name" value="FAD/NAD-linked reductases, dimerisation (C-terminal) domain"/>
    <property type="match status" value="1"/>
</dbReference>
<dbReference type="InterPro" id="IPR028202">
    <property type="entry name" value="Reductase_C"/>
</dbReference>
<dbReference type="PRINTS" id="PR00411">
    <property type="entry name" value="PNDRDTASEI"/>
</dbReference>
<evidence type="ECO:0000313" key="7">
    <source>
        <dbReference type="EMBL" id="MBB5156788.1"/>
    </source>
</evidence>
<keyword evidence="8" id="KW-1185">Reference proteome</keyword>
<keyword evidence="7" id="KW-0223">Dioxygenase</keyword>
<dbReference type="EC" id="1.18.1.3" evidence="7"/>
<dbReference type="GO" id="GO:0016651">
    <property type="term" value="F:oxidoreductase activity, acting on NAD(P)H"/>
    <property type="evidence" value="ECO:0007669"/>
    <property type="project" value="TreeGrafter"/>
</dbReference>
<evidence type="ECO:0000313" key="8">
    <source>
        <dbReference type="Proteomes" id="UP000584374"/>
    </source>
</evidence>
<dbReference type="InterPro" id="IPR016156">
    <property type="entry name" value="FAD/NAD-linked_Rdtase_dimer_sf"/>
</dbReference>
<comment type="caution">
    <text evidence="7">The sequence shown here is derived from an EMBL/GenBank/DDBJ whole genome shotgun (WGS) entry which is preliminary data.</text>
</comment>
<name>A0A840QDQ3_9PSEU</name>
<dbReference type="Pfam" id="PF07992">
    <property type="entry name" value="Pyr_redox_2"/>
    <property type="match status" value="1"/>
</dbReference>
<evidence type="ECO:0000256" key="1">
    <source>
        <dbReference type="ARBA" id="ARBA00001974"/>
    </source>
</evidence>
<dbReference type="Pfam" id="PF14759">
    <property type="entry name" value="Reductase_C"/>
    <property type="match status" value="1"/>
</dbReference>
<feature type="domain" description="Reductase C-terminal" evidence="6">
    <location>
        <begin position="317"/>
        <end position="399"/>
    </location>
</feature>
<evidence type="ECO:0000256" key="4">
    <source>
        <dbReference type="ARBA" id="ARBA00023002"/>
    </source>
</evidence>
<evidence type="ECO:0000259" key="5">
    <source>
        <dbReference type="Pfam" id="PF07992"/>
    </source>
</evidence>